<dbReference type="AlphaFoldDB" id="A0A5D4TZK2"/>
<dbReference type="STRING" id="189382.BHE18_06860"/>
<dbReference type="InterPro" id="IPR035940">
    <property type="entry name" value="CAP_sf"/>
</dbReference>
<dbReference type="Pfam" id="PF00188">
    <property type="entry name" value="CAP"/>
    <property type="match status" value="1"/>
</dbReference>
<evidence type="ECO:0000313" key="4">
    <source>
        <dbReference type="Proteomes" id="UP000324269"/>
    </source>
</evidence>
<dbReference type="PANTHER" id="PTHR31157:SF26">
    <property type="entry name" value="SCP-LIKE EXTRACELLULAR PROTEIN"/>
    <property type="match status" value="1"/>
</dbReference>
<name>A0A5D4TZK2_9BACI</name>
<dbReference type="Gene3D" id="3.40.33.10">
    <property type="entry name" value="CAP"/>
    <property type="match status" value="1"/>
</dbReference>
<dbReference type="Pfam" id="PF14504">
    <property type="entry name" value="CAP_assoc_N"/>
    <property type="match status" value="1"/>
</dbReference>
<dbReference type="OrthoDB" id="9783944at2"/>
<gene>
    <name evidence="3" type="ORF">FZC85_12520</name>
</gene>
<feature type="domain" description="SCP" evidence="1">
    <location>
        <begin position="236"/>
        <end position="345"/>
    </location>
</feature>
<evidence type="ECO:0008006" key="5">
    <source>
        <dbReference type="Google" id="ProtNLM"/>
    </source>
</evidence>
<dbReference type="CDD" id="cd05379">
    <property type="entry name" value="CAP_bacterial"/>
    <property type="match status" value="1"/>
</dbReference>
<dbReference type="EMBL" id="VTEZ01000003">
    <property type="protein sequence ID" value="TYS85789.1"/>
    <property type="molecule type" value="Genomic_DNA"/>
</dbReference>
<protein>
    <recommendedName>
        <fullName evidence="5">Cysteine-rich secretory protein family protein</fullName>
    </recommendedName>
</protein>
<comment type="caution">
    <text evidence="3">The sequence shown here is derived from an EMBL/GenBank/DDBJ whole genome shotgun (WGS) entry which is preliminary data.</text>
</comment>
<evidence type="ECO:0000259" key="1">
    <source>
        <dbReference type="Pfam" id="PF00188"/>
    </source>
</evidence>
<evidence type="ECO:0000259" key="2">
    <source>
        <dbReference type="Pfam" id="PF14504"/>
    </source>
</evidence>
<proteinExistence type="predicted"/>
<dbReference type="PANTHER" id="PTHR31157">
    <property type="entry name" value="SCP DOMAIN-CONTAINING PROTEIN"/>
    <property type="match status" value="1"/>
</dbReference>
<accession>A0A5D4TZK2</accession>
<dbReference type="Proteomes" id="UP000324269">
    <property type="component" value="Unassembled WGS sequence"/>
</dbReference>
<dbReference type="SUPFAM" id="SSF55797">
    <property type="entry name" value="PR-1-like"/>
    <property type="match status" value="1"/>
</dbReference>
<feature type="domain" description="CAP-associated" evidence="2">
    <location>
        <begin position="65"/>
        <end position="204"/>
    </location>
</feature>
<organism evidence="3 4">
    <name type="scientific">Rossellomorea aquimaris</name>
    <dbReference type="NCBI Taxonomy" id="189382"/>
    <lineage>
        <taxon>Bacteria</taxon>
        <taxon>Bacillati</taxon>
        <taxon>Bacillota</taxon>
        <taxon>Bacilli</taxon>
        <taxon>Bacillales</taxon>
        <taxon>Bacillaceae</taxon>
        <taxon>Rossellomorea</taxon>
    </lineage>
</organism>
<sequence>MRTVLRILIILVIILFIGIYQGQKQENEPLKGPETQTLKEDNENQLNQSIEAPGERPASGLSTWIGKDTKKVTEAFGEPERVEPSSYGYEWWIYPISDKQYIQMGITNHKVVTLFAIGNQVDVAPYKLGQRLEDIYRFTIVDSEIVVNDESGAYQFELNEEDLNTRLLVTLGDIYAQLYLDKFTGRLTSIRFLDSQTLIEMHPYEMMYRGELAEEQEPSEDEWDKVNSASEQQIFDITNVIRHQFEADKLKWDEETAMVARGHSQEMYEEDYFSHDSPTFGNLSERLESENVMFKTAGENIASQYTDAPEAVHGWLNSEGHRKILLEQQFTHLGVGVYKRYYTQNFIEKFEDKE</sequence>
<evidence type="ECO:0000313" key="3">
    <source>
        <dbReference type="EMBL" id="TYS85789.1"/>
    </source>
</evidence>
<reference evidence="3 4" key="1">
    <citation type="submission" date="2019-08" db="EMBL/GenBank/DDBJ databases">
        <title>Bacillus genomes from the desert of Cuatro Cienegas, Coahuila.</title>
        <authorList>
            <person name="Olmedo-Alvarez G."/>
        </authorList>
    </citation>
    <scope>NUCLEOTIDE SEQUENCE [LARGE SCALE GENOMIC DNA]</scope>
    <source>
        <strain evidence="3 4">CH87b_3T</strain>
    </source>
</reference>
<dbReference type="InterPro" id="IPR029410">
    <property type="entry name" value="CAP_assoc"/>
</dbReference>
<dbReference type="InterPro" id="IPR014044">
    <property type="entry name" value="CAP_dom"/>
</dbReference>